<dbReference type="Gene3D" id="2.130.10.130">
    <property type="entry name" value="Integrin alpha, N-terminal"/>
    <property type="match status" value="1"/>
</dbReference>
<proteinExistence type="predicted"/>
<gene>
    <name evidence="3" type="ORF">V5E97_17300</name>
</gene>
<dbReference type="SUPFAM" id="SSF69318">
    <property type="entry name" value="Integrin alpha N-terminal domain"/>
    <property type="match status" value="1"/>
</dbReference>
<reference evidence="3" key="1">
    <citation type="submission" date="2024-05" db="EMBL/GenBank/DDBJ databases">
        <title>Planctomycetes of the genus Singulisphaera possess chitinolytic capabilities.</title>
        <authorList>
            <person name="Ivanova A."/>
        </authorList>
    </citation>
    <scope>NUCLEOTIDE SEQUENCE</scope>
    <source>
        <strain evidence="3">Ch08T</strain>
    </source>
</reference>
<evidence type="ECO:0000256" key="1">
    <source>
        <dbReference type="ARBA" id="ARBA00022729"/>
    </source>
</evidence>
<feature type="chain" id="PRO_5044008787" evidence="2">
    <location>
        <begin position="24"/>
        <end position="399"/>
    </location>
</feature>
<dbReference type="EMBL" id="CP155447">
    <property type="protein sequence ID" value="XBH07720.1"/>
    <property type="molecule type" value="Genomic_DNA"/>
</dbReference>
<dbReference type="RefSeq" id="WP_406700559.1">
    <property type="nucleotide sequence ID" value="NZ_CP155447.1"/>
</dbReference>
<dbReference type="Pfam" id="PF13517">
    <property type="entry name" value="FG-GAP_3"/>
    <property type="match status" value="2"/>
</dbReference>
<dbReference type="PANTHER" id="PTHR44103">
    <property type="entry name" value="PROPROTEIN CONVERTASE P"/>
    <property type="match status" value="1"/>
</dbReference>
<dbReference type="PANTHER" id="PTHR44103:SF1">
    <property type="entry name" value="PROPROTEIN CONVERTASE P"/>
    <property type="match status" value="1"/>
</dbReference>
<feature type="signal peptide" evidence="2">
    <location>
        <begin position="1"/>
        <end position="23"/>
    </location>
</feature>
<protein>
    <submittedName>
        <fullName evidence="3">VCBS repeat-containing protein</fullName>
    </submittedName>
</protein>
<name>A0AAU7CR15_9BACT</name>
<dbReference type="InterPro" id="IPR013517">
    <property type="entry name" value="FG-GAP"/>
</dbReference>
<sequence length="399" mass="43340">MPKARFIPALIACVSLMTAAAIAEEPAFKTHTINGTSGFESAGVFDVDGDGQLDIVSGDTWYQAPSWTPFKVREVTKQGTYYNDFATLPIDVNGDKKIDFVTCAYFPKNVGWVENPGAKGKEWTYHEIDLPGTSEAAVLVDLNGDGKPDVLPNVTTRVVWYELEQAAAKPVWKKRDFGTEAAGHGVGSGDVNGDGRVDLLTPKGWFEGPADPKAETWTWHPEWNLGATGIQIFARDVDGDGLSDLVYGVGHDYGFYWMKQGKGANGKRTWEKLEIDKSIASVHTLLWADLNGDGHEELVTGKRVYAHEIEPGATDGSVIAAYGFDRKKKAWAKQVLFQGEPAKNAPEGPKRDALKDFPAGTVGTGLQMTAIDIDRDGDIDLVCPGKSGLYLLENRSGSK</sequence>
<evidence type="ECO:0000256" key="2">
    <source>
        <dbReference type="SAM" id="SignalP"/>
    </source>
</evidence>
<evidence type="ECO:0000313" key="3">
    <source>
        <dbReference type="EMBL" id="XBH07720.1"/>
    </source>
</evidence>
<dbReference type="AlphaFoldDB" id="A0AAU7CR15"/>
<accession>A0AAU7CR15</accession>
<dbReference type="InterPro" id="IPR028994">
    <property type="entry name" value="Integrin_alpha_N"/>
</dbReference>
<keyword evidence="1 2" id="KW-0732">Signal</keyword>
<organism evidence="3">
    <name type="scientific">Singulisphaera sp. Ch08</name>
    <dbReference type="NCBI Taxonomy" id="3120278"/>
    <lineage>
        <taxon>Bacteria</taxon>
        <taxon>Pseudomonadati</taxon>
        <taxon>Planctomycetota</taxon>
        <taxon>Planctomycetia</taxon>
        <taxon>Isosphaerales</taxon>
        <taxon>Isosphaeraceae</taxon>
        <taxon>Singulisphaera</taxon>
    </lineage>
</organism>